<proteinExistence type="predicted"/>
<reference evidence="3 4" key="1">
    <citation type="submission" date="2019-03" db="EMBL/GenBank/DDBJ databases">
        <title>Genomic Encyclopedia of Type Strains, Phase IV (KMG-V): Genome sequencing to study the core and pangenomes of soil and plant-associated prokaryotes.</title>
        <authorList>
            <person name="Whitman W."/>
        </authorList>
    </citation>
    <scope>NUCLEOTIDE SEQUENCE [LARGE SCALE GENOMIC DNA]</scope>
    <source>
        <strain evidence="3 4">23C40</strain>
    </source>
</reference>
<evidence type="ECO:0000256" key="1">
    <source>
        <dbReference type="SAM" id="MobiDB-lite"/>
    </source>
</evidence>
<accession>A0A4R2BRT3</accession>
<name>A0A4R2BRT3_9HYPH</name>
<feature type="region of interest" description="Disordered" evidence="1">
    <location>
        <begin position="101"/>
        <end position="130"/>
    </location>
</feature>
<evidence type="ECO:0000313" key="3">
    <source>
        <dbReference type="EMBL" id="TCN30361.1"/>
    </source>
</evidence>
<feature type="compositionally biased region" description="Basic and acidic residues" evidence="1">
    <location>
        <begin position="101"/>
        <end position="122"/>
    </location>
</feature>
<protein>
    <submittedName>
        <fullName evidence="3">Uncharacterized protein</fullName>
    </submittedName>
</protein>
<gene>
    <name evidence="3" type="ORF">EV184_108235</name>
</gene>
<evidence type="ECO:0000256" key="2">
    <source>
        <dbReference type="SAM" id="Phobius"/>
    </source>
</evidence>
<dbReference type="AlphaFoldDB" id="A0A4R2BRT3"/>
<keyword evidence="2" id="KW-0472">Membrane</keyword>
<evidence type="ECO:0000313" key="4">
    <source>
        <dbReference type="Proteomes" id="UP000295043"/>
    </source>
</evidence>
<keyword evidence="2" id="KW-1133">Transmembrane helix</keyword>
<feature type="transmembrane region" description="Helical" evidence="2">
    <location>
        <begin position="6"/>
        <end position="27"/>
    </location>
</feature>
<keyword evidence="2" id="KW-0812">Transmembrane</keyword>
<sequence>MMPAVILWILRQLGITGSIVLLLLGFYEGVPGLRDIPFVDRVPFVREFIVGRVKLEAAKAAASATEGLVARSELKTAKARAAALEEQIRINRRMAEAALQEAERSRRDAETATKELEARIAEDTSDDGCTWSDRDLEWLRAR</sequence>
<dbReference type="Proteomes" id="UP000295043">
    <property type="component" value="Unassembled WGS sequence"/>
</dbReference>
<dbReference type="EMBL" id="SLVU01000008">
    <property type="protein sequence ID" value="TCN30361.1"/>
    <property type="molecule type" value="Genomic_DNA"/>
</dbReference>
<comment type="caution">
    <text evidence="3">The sequence shown here is derived from an EMBL/GenBank/DDBJ whole genome shotgun (WGS) entry which is preliminary data.</text>
</comment>
<organism evidence="3 4">
    <name type="scientific">Sinorhizobium americanum</name>
    <dbReference type="NCBI Taxonomy" id="194963"/>
    <lineage>
        <taxon>Bacteria</taxon>
        <taxon>Pseudomonadati</taxon>
        <taxon>Pseudomonadota</taxon>
        <taxon>Alphaproteobacteria</taxon>
        <taxon>Hyphomicrobiales</taxon>
        <taxon>Rhizobiaceae</taxon>
        <taxon>Sinorhizobium/Ensifer group</taxon>
        <taxon>Sinorhizobium</taxon>
    </lineage>
</organism>